<name>A0A0G4GJP4_VITBC</name>
<protein>
    <submittedName>
        <fullName evidence="2">Uncharacterized protein</fullName>
    </submittedName>
</protein>
<dbReference type="AlphaFoldDB" id="A0A0G4GJP4"/>
<keyword evidence="3" id="KW-1185">Reference proteome</keyword>
<evidence type="ECO:0000313" key="3">
    <source>
        <dbReference type="Proteomes" id="UP000041254"/>
    </source>
</evidence>
<sequence length="294" mass="32487">MLFAVAPLLLHVMAATGKPVRPQLSASLALIQTQAQRAKAMALAANEMALTADETAATAVKTINAAEQQLKYLAGQWPTSMEPPTDKDISTDDVARAYTKLSQLIQPARNHPKLQERFTAAQKLLDMAKQHLLVECTKDHQCGKVGSWGQAFKCFAKRDFTGMCKIAGEEHDQCEDEKQTHRLAHKCNRSLPDIELKCEATQFGKVCVKQGCYSDEDCQNNENEPLCFKPVLFESKRFGKAGACRSVGVVSDQCKPDVFGRQRLLGQQVRPPVLQAARGKWTRMQGQGRHPGPL</sequence>
<dbReference type="Proteomes" id="UP000041254">
    <property type="component" value="Unassembled WGS sequence"/>
</dbReference>
<evidence type="ECO:0000313" key="2">
    <source>
        <dbReference type="EMBL" id="CEM30139.1"/>
    </source>
</evidence>
<organism evidence="2 3">
    <name type="scientific">Vitrella brassicaformis (strain CCMP3155)</name>
    <dbReference type="NCBI Taxonomy" id="1169540"/>
    <lineage>
        <taxon>Eukaryota</taxon>
        <taxon>Sar</taxon>
        <taxon>Alveolata</taxon>
        <taxon>Colpodellida</taxon>
        <taxon>Vitrellaceae</taxon>
        <taxon>Vitrella</taxon>
    </lineage>
</organism>
<dbReference type="VEuPathDB" id="CryptoDB:Vbra_18024"/>
<feature type="chain" id="PRO_5005190566" evidence="1">
    <location>
        <begin position="18"/>
        <end position="294"/>
    </location>
</feature>
<reference evidence="2 3" key="1">
    <citation type="submission" date="2014-11" db="EMBL/GenBank/DDBJ databases">
        <authorList>
            <person name="Zhu J."/>
            <person name="Qi W."/>
            <person name="Song R."/>
        </authorList>
    </citation>
    <scope>NUCLEOTIDE SEQUENCE [LARGE SCALE GENOMIC DNA]</scope>
</reference>
<gene>
    <name evidence="2" type="ORF">Vbra_18024</name>
</gene>
<evidence type="ECO:0000256" key="1">
    <source>
        <dbReference type="SAM" id="SignalP"/>
    </source>
</evidence>
<accession>A0A0G4GJP4</accession>
<proteinExistence type="predicted"/>
<dbReference type="EMBL" id="CDMY01000688">
    <property type="protein sequence ID" value="CEM30139.1"/>
    <property type="molecule type" value="Genomic_DNA"/>
</dbReference>
<feature type="signal peptide" evidence="1">
    <location>
        <begin position="1"/>
        <end position="17"/>
    </location>
</feature>
<dbReference type="InParanoid" id="A0A0G4GJP4"/>
<keyword evidence="1" id="KW-0732">Signal</keyword>